<evidence type="ECO:0000256" key="1">
    <source>
        <dbReference type="SAM" id="MobiDB-lite"/>
    </source>
</evidence>
<dbReference type="EMBL" id="CAJNOC010001093">
    <property type="protein sequence ID" value="CAF0834383.1"/>
    <property type="molecule type" value="Genomic_DNA"/>
</dbReference>
<proteinExistence type="predicted"/>
<protein>
    <submittedName>
        <fullName evidence="2">Uncharacterized protein</fullName>
    </submittedName>
</protein>
<comment type="caution">
    <text evidence="2">The sequence shown here is derived from an EMBL/GenBank/DDBJ whole genome shotgun (WGS) entry which is preliminary data.</text>
</comment>
<dbReference type="Proteomes" id="UP000663879">
    <property type="component" value="Unassembled WGS sequence"/>
</dbReference>
<dbReference type="AlphaFoldDB" id="A0A813VBR0"/>
<keyword evidence="3" id="KW-1185">Reference proteome</keyword>
<accession>A0A813VBR0</accession>
<sequence length="72" mass="8149">MNKRKAENRLSLIVDADQLHRRSQTTVISPLAEFIDDNIPIESTNLHKPLLNDTYKSNSSEASSNETSHNIE</sequence>
<evidence type="ECO:0000313" key="3">
    <source>
        <dbReference type="Proteomes" id="UP000663879"/>
    </source>
</evidence>
<reference evidence="2" key="1">
    <citation type="submission" date="2021-02" db="EMBL/GenBank/DDBJ databases">
        <authorList>
            <person name="Nowell W R."/>
        </authorList>
    </citation>
    <scope>NUCLEOTIDE SEQUENCE</scope>
    <source>
        <strain evidence="2">Ploen Becks lab</strain>
    </source>
</reference>
<feature type="compositionally biased region" description="Low complexity" evidence="1">
    <location>
        <begin position="57"/>
        <end position="72"/>
    </location>
</feature>
<evidence type="ECO:0000313" key="2">
    <source>
        <dbReference type="EMBL" id="CAF0834383.1"/>
    </source>
</evidence>
<organism evidence="2 3">
    <name type="scientific">Brachionus calyciflorus</name>
    <dbReference type="NCBI Taxonomy" id="104777"/>
    <lineage>
        <taxon>Eukaryota</taxon>
        <taxon>Metazoa</taxon>
        <taxon>Spiralia</taxon>
        <taxon>Gnathifera</taxon>
        <taxon>Rotifera</taxon>
        <taxon>Eurotatoria</taxon>
        <taxon>Monogononta</taxon>
        <taxon>Pseudotrocha</taxon>
        <taxon>Ploima</taxon>
        <taxon>Brachionidae</taxon>
        <taxon>Brachionus</taxon>
    </lineage>
</organism>
<feature type="region of interest" description="Disordered" evidence="1">
    <location>
        <begin position="49"/>
        <end position="72"/>
    </location>
</feature>
<name>A0A813VBR0_9BILA</name>
<gene>
    <name evidence="2" type="ORF">OXX778_LOCUS8130</name>
</gene>